<reference evidence="1 2" key="1">
    <citation type="journal article" date="2015" name="Nature">
        <title>rRNA introns, odd ribosomes, and small enigmatic genomes across a large radiation of phyla.</title>
        <authorList>
            <person name="Brown C.T."/>
            <person name="Hug L.A."/>
            <person name="Thomas B.C."/>
            <person name="Sharon I."/>
            <person name="Castelle C.J."/>
            <person name="Singh A."/>
            <person name="Wilkins M.J."/>
            <person name="Williams K.H."/>
            <person name="Banfield J.F."/>
        </authorList>
    </citation>
    <scope>NUCLEOTIDE SEQUENCE [LARGE SCALE GENOMIC DNA]</scope>
</reference>
<protein>
    <recommendedName>
        <fullName evidence="3">Ribbon-helix-helix protein CopG domain-containing protein</fullName>
    </recommendedName>
</protein>
<evidence type="ECO:0000313" key="2">
    <source>
        <dbReference type="Proteomes" id="UP000034176"/>
    </source>
</evidence>
<dbReference type="InterPro" id="IPR010985">
    <property type="entry name" value="Ribbon_hlx_hlx"/>
</dbReference>
<sequence length="80" mass="9230">MNYTVNISLPKQLAELAQEQVKKGYYSSFSEVVREALRHLFEPKIPEYQLSKKAISRIEKALKDYKNGNLKPISSLSELE</sequence>
<dbReference type="InterPro" id="IPR038296">
    <property type="entry name" value="ParD_sf"/>
</dbReference>
<dbReference type="Proteomes" id="UP000034176">
    <property type="component" value="Unassembled WGS sequence"/>
</dbReference>
<dbReference type="CDD" id="cd22231">
    <property type="entry name" value="RHH_NikR_HicB-like"/>
    <property type="match status" value="1"/>
</dbReference>
<evidence type="ECO:0000313" key="1">
    <source>
        <dbReference type="EMBL" id="KKP59036.1"/>
    </source>
</evidence>
<name>A0A0G0B5M1_9BACT</name>
<accession>A0A0G0B5M1</accession>
<dbReference type="EMBL" id="LBPN01000015">
    <property type="protein sequence ID" value="KKP59036.1"/>
    <property type="molecule type" value="Genomic_DNA"/>
</dbReference>
<comment type="caution">
    <text evidence="1">The sequence shown here is derived from an EMBL/GenBank/DDBJ whole genome shotgun (WGS) entry which is preliminary data.</text>
</comment>
<dbReference type="AlphaFoldDB" id="A0A0G0B5M1"/>
<gene>
    <name evidence="1" type="ORF">UR52_C0015G0012</name>
</gene>
<evidence type="ECO:0008006" key="3">
    <source>
        <dbReference type="Google" id="ProtNLM"/>
    </source>
</evidence>
<dbReference type="SUPFAM" id="SSF47598">
    <property type="entry name" value="Ribbon-helix-helix"/>
    <property type="match status" value="1"/>
</dbReference>
<dbReference type="GO" id="GO:0006355">
    <property type="term" value="P:regulation of DNA-templated transcription"/>
    <property type="evidence" value="ECO:0007669"/>
    <property type="project" value="InterPro"/>
</dbReference>
<dbReference type="STRING" id="1618434.UR52_C0015G0012"/>
<dbReference type="Gene3D" id="6.10.10.120">
    <property type="entry name" value="Antitoxin ParD1-like"/>
    <property type="match status" value="1"/>
</dbReference>
<proteinExistence type="predicted"/>
<organism evidence="1 2">
    <name type="scientific">Candidatus Gottesmanbacteria bacterium GW2011_GWA1_34_13</name>
    <dbReference type="NCBI Taxonomy" id="1618434"/>
    <lineage>
        <taxon>Bacteria</taxon>
        <taxon>Candidatus Gottesmaniibacteriota</taxon>
    </lineage>
</organism>